<dbReference type="PANTHER" id="PTHR45675:SF120">
    <property type="entry name" value="TRANSCRIPTION FACTOR MYB24-LIKE"/>
    <property type="match status" value="1"/>
</dbReference>
<dbReference type="Pfam" id="PF00249">
    <property type="entry name" value="Myb_DNA-binding"/>
    <property type="match status" value="2"/>
</dbReference>
<evidence type="ECO:0000256" key="1">
    <source>
        <dbReference type="ARBA" id="ARBA00004123"/>
    </source>
</evidence>
<dbReference type="InterPro" id="IPR009057">
    <property type="entry name" value="Homeodomain-like_sf"/>
</dbReference>
<dbReference type="SUPFAM" id="SSF46689">
    <property type="entry name" value="Homeodomain-like"/>
    <property type="match status" value="1"/>
</dbReference>
<keyword evidence="3" id="KW-0805">Transcription regulation</keyword>
<reference evidence="9" key="2">
    <citation type="journal article" date="2024" name="Plant">
        <title>Genomic evolution and insights into agronomic trait innovations of Sesamum species.</title>
        <authorList>
            <person name="Miao H."/>
            <person name="Wang L."/>
            <person name="Qu L."/>
            <person name="Liu H."/>
            <person name="Sun Y."/>
            <person name="Le M."/>
            <person name="Wang Q."/>
            <person name="Wei S."/>
            <person name="Zheng Y."/>
            <person name="Lin W."/>
            <person name="Duan Y."/>
            <person name="Cao H."/>
            <person name="Xiong S."/>
            <person name="Wang X."/>
            <person name="Wei L."/>
            <person name="Li C."/>
            <person name="Ma Q."/>
            <person name="Ju M."/>
            <person name="Zhao R."/>
            <person name="Li G."/>
            <person name="Mu C."/>
            <person name="Tian Q."/>
            <person name="Mei H."/>
            <person name="Zhang T."/>
            <person name="Gao T."/>
            <person name="Zhang H."/>
        </authorList>
    </citation>
    <scope>NUCLEOTIDE SEQUENCE</scope>
    <source>
        <strain evidence="9">G02</strain>
    </source>
</reference>
<keyword evidence="5" id="KW-0804">Transcription</keyword>
<dbReference type="GO" id="GO:0005634">
    <property type="term" value="C:nucleus"/>
    <property type="evidence" value="ECO:0007669"/>
    <property type="project" value="UniProtKB-SubCell"/>
</dbReference>
<feature type="domain" description="HTH myb-type" evidence="8">
    <location>
        <begin position="71"/>
        <end position="125"/>
    </location>
</feature>
<keyword evidence="4" id="KW-0238">DNA-binding</keyword>
<keyword evidence="6" id="KW-0539">Nucleus</keyword>
<evidence type="ECO:0000256" key="4">
    <source>
        <dbReference type="ARBA" id="ARBA00023125"/>
    </source>
</evidence>
<evidence type="ECO:0000256" key="5">
    <source>
        <dbReference type="ARBA" id="ARBA00023163"/>
    </source>
</evidence>
<dbReference type="GO" id="GO:0003700">
    <property type="term" value="F:DNA-binding transcription factor activity"/>
    <property type="evidence" value="ECO:0007669"/>
    <property type="project" value="InterPro"/>
</dbReference>
<evidence type="ECO:0000313" key="9">
    <source>
        <dbReference type="EMBL" id="KAL0420161.1"/>
    </source>
</evidence>
<gene>
    <name evidence="9" type="ORF">Sradi_1429600</name>
</gene>
<dbReference type="GO" id="GO:0043565">
    <property type="term" value="F:sequence-specific DNA binding"/>
    <property type="evidence" value="ECO:0007669"/>
    <property type="project" value="InterPro"/>
</dbReference>
<dbReference type="PROSITE" id="PS50090">
    <property type="entry name" value="MYB_LIKE"/>
    <property type="match status" value="2"/>
</dbReference>
<protein>
    <submittedName>
        <fullName evidence="9">Transcription factor</fullName>
    </submittedName>
</protein>
<reference evidence="9" key="1">
    <citation type="submission" date="2020-06" db="EMBL/GenBank/DDBJ databases">
        <authorList>
            <person name="Li T."/>
            <person name="Hu X."/>
            <person name="Zhang T."/>
            <person name="Song X."/>
            <person name="Zhang H."/>
            <person name="Dai N."/>
            <person name="Sheng W."/>
            <person name="Hou X."/>
            <person name="Wei L."/>
        </authorList>
    </citation>
    <scope>NUCLEOTIDE SEQUENCE</scope>
    <source>
        <strain evidence="9">G02</strain>
        <tissue evidence="9">Leaf</tissue>
    </source>
</reference>
<sequence length="334" mass="38277">MMMMLMDWIASESEVVGMRKGSWSSEEDSLLINYIALHLNGQARSWDSLARNAGLKRTGKSCRLRWNNYLRPNIRRGNFTPEEHYRIIHLHCCYGNRWSKIAQCLPGRTDNEIKNYWRTQVRKLANRLNYHINSLEFSHFIRNLYLPTLSQLISQTSKFRTITPTPTPTTNNHHFDIIKNSSDGVLNPTIWTHPQTHSYWAAGDVQLEAHPVSLPDYDLSHAHCCSPPPPPAPAIARELPDHYESEFLDGFDFEGIDNEMSWFYSGESSHVVQLKHDYEPWAAAGLSGEAHRDINHVSVHTTDCCFPGFMSGPECGPREDFKDGNWPAFTYGEA</sequence>
<dbReference type="PANTHER" id="PTHR45675">
    <property type="entry name" value="MYB TRANSCRIPTION FACTOR-RELATED-RELATED"/>
    <property type="match status" value="1"/>
</dbReference>
<dbReference type="PROSITE" id="PS51294">
    <property type="entry name" value="HTH_MYB"/>
    <property type="match status" value="2"/>
</dbReference>
<dbReference type="Gene3D" id="1.10.10.60">
    <property type="entry name" value="Homeodomain-like"/>
    <property type="match status" value="2"/>
</dbReference>
<comment type="caution">
    <text evidence="9">The sequence shown here is derived from an EMBL/GenBank/DDBJ whole genome shotgun (WGS) entry which is preliminary data.</text>
</comment>
<dbReference type="InterPro" id="IPR017930">
    <property type="entry name" value="Myb_dom"/>
</dbReference>
<proteinExistence type="predicted"/>
<evidence type="ECO:0000256" key="3">
    <source>
        <dbReference type="ARBA" id="ARBA00023015"/>
    </source>
</evidence>
<dbReference type="SMART" id="SM00717">
    <property type="entry name" value="SANT"/>
    <property type="match status" value="2"/>
</dbReference>
<accession>A0AAW2UY96</accession>
<dbReference type="InterPro" id="IPR044676">
    <property type="entry name" value="EOBI/EOBII-like_plant"/>
</dbReference>
<keyword evidence="2" id="KW-0677">Repeat</keyword>
<dbReference type="EMBL" id="JACGWJ010000005">
    <property type="protein sequence ID" value="KAL0420161.1"/>
    <property type="molecule type" value="Genomic_DNA"/>
</dbReference>
<dbReference type="AlphaFoldDB" id="A0AAW2UY96"/>
<feature type="domain" description="HTH myb-type" evidence="8">
    <location>
        <begin position="19"/>
        <end position="70"/>
    </location>
</feature>
<name>A0AAW2UY96_SESRA</name>
<dbReference type="CDD" id="cd00167">
    <property type="entry name" value="SANT"/>
    <property type="match status" value="2"/>
</dbReference>
<comment type="subcellular location">
    <subcellularLocation>
        <location evidence="1">Nucleus</location>
    </subcellularLocation>
</comment>
<organism evidence="9">
    <name type="scientific">Sesamum radiatum</name>
    <name type="common">Black benniseed</name>
    <dbReference type="NCBI Taxonomy" id="300843"/>
    <lineage>
        <taxon>Eukaryota</taxon>
        <taxon>Viridiplantae</taxon>
        <taxon>Streptophyta</taxon>
        <taxon>Embryophyta</taxon>
        <taxon>Tracheophyta</taxon>
        <taxon>Spermatophyta</taxon>
        <taxon>Magnoliopsida</taxon>
        <taxon>eudicotyledons</taxon>
        <taxon>Gunneridae</taxon>
        <taxon>Pentapetalae</taxon>
        <taxon>asterids</taxon>
        <taxon>lamiids</taxon>
        <taxon>Lamiales</taxon>
        <taxon>Pedaliaceae</taxon>
        <taxon>Sesamum</taxon>
    </lineage>
</organism>
<evidence type="ECO:0000256" key="2">
    <source>
        <dbReference type="ARBA" id="ARBA00022737"/>
    </source>
</evidence>
<evidence type="ECO:0000259" key="8">
    <source>
        <dbReference type="PROSITE" id="PS51294"/>
    </source>
</evidence>
<dbReference type="InterPro" id="IPR001005">
    <property type="entry name" value="SANT/Myb"/>
</dbReference>
<feature type="domain" description="Myb-like" evidence="7">
    <location>
        <begin position="71"/>
        <end position="121"/>
    </location>
</feature>
<evidence type="ECO:0000259" key="7">
    <source>
        <dbReference type="PROSITE" id="PS50090"/>
    </source>
</evidence>
<feature type="domain" description="Myb-like" evidence="7">
    <location>
        <begin position="15"/>
        <end position="70"/>
    </location>
</feature>
<evidence type="ECO:0000256" key="6">
    <source>
        <dbReference type="ARBA" id="ARBA00023242"/>
    </source>
</evidence>